<gene>
    <name evidence="7" type="ORF">TrRE_jg8450</name>
</gene>
<organism evidence="7 8">
    <name type="scientific">Triparma retinervis</name>
    <dbReference type="NCBI Taxonomy" id="2557542"/>
    <lineage>
        <taxon>Eukaryota</taxon>
        <taxon>Sar</taxon>
        <taxon>Stramenopiles</taxon>
        <taxon>Ochrophyta</taxon>
        <taxon>Bolidophyceae</taxon>
        <taxon>Parmales</taxon>
        <taxon>Triparmaceae</taxon>
        <taxon>Triparma</taxon>
    </lineage>
</organism>
<evidence type="ECO:0000256" key="4">
    <source>
        <dbReference type="ARBA" id="ARBA00023239"/>
    </source>
</evidence>
<dbReference type="GO" id="GO:0005737">
    <property type="term" value="C:cytoplasm"/>
    <property type="evidence" value="ECO:0007669"/>
    <property type="project" value="TreeGrafter"/>
</dbReference>
<dbReference type="AlphaFoldDB" id="A0A9W7FXE0"/>
<dbReference type="InterPro" id="IPR001086">
    <property type="entry name" value="Preph_deHydtase"/>
</dbReference>
<dbReference type="GO" id="GO:0004664">
    <property type="term" value="F:prephenate dehydratase activity"/>
    <property type="evidence" value="ECO:0007669"/>
    <property type="project" value="InterPro"/>
</dbReference>
<evidence type="ECO:0000256" key="5">
    <source>
        <dbReference type="ARBA" id="ARBA00029440"/>
    </source>
</evidence>
<dbReference type="Gene3D" id="3.40.190.10">
    <property type="entry name" value="Periplasmic binding protein-like II"/>
    <property type="match status" value="1"/>
</dbReference>
<name>A0A9W7FXE0_9STRA</name>
<dbReference type="PANTHER" id="PTHR21022">
    <property type="entry name" value="PREPHENATE DEHYDRATASE P PROTEIN"/>
    <property type="match status" value="1"/>
</dbReference>
<evidence type="ECO:0000259" key="6">
    <source>
        <dbReference type="PROSITE" id="PS51171"/>
    </source>
</evidence>
<proteinExistence type="predicted"/>
<dbReference type="PROSITE" id="PS51171">
    <property type="entry name" value="PREPHENATE_DEHYDR_3"/>
    <property type="match status" value="1"/>
</dbReference>
<evidence type="ECO:0000256" key="1">
    <source>
        <dbReference type="ARBA" id="ARBA00022605"/>
    </source>
</evidence>
<keyword evidence="3" id="KW-0584">Phenylalanine biosynthesis</keyword>
<keyword evidence="2" id="KW-0057">Aromatic amino acid biosynthesis</keyword>
<protein>
    <recommendedName>
        <fullName evidence="6">Prephenate dehydratase domain-containing protein</fullName>
    </recommendedName>
</protein>
<evidence type="ECO:0000313" key="7">
    <source>
        <dbReference type="EMBL" id="GMI25572.1"/>
    </source>
</evidence>
<dbReference type="Proteomes" id="UP001165082">
    <property type="component" value="Unassembled WGS sequence"/>
</dbReference>
<dbReference type="PANTHER" id="PTHR21022:SF19">
    <property type="entry name" value="PREPHENATE DEHYDRATASE-RELATED"/>
    <property type="match status" value="1"/>
</dbReference>
<comment type="pathway">
    <text evidence="5">Amino-acid biosynthesis.</text>
</comment>
<evidence type="ECO:0000256" key="3">
    <source>
        <dbReference type="ARBA" id="ARBA00023222"/>
    </source>
</evidence>
<evidence type="ECO:0000313" key="8">
    <source>
        <dbReference type="Proteomes" id="UP001165082"/>
    </source>
</evidence>
<keyword evidence="1" id="KW-0028">Amino-acid biosynthesis</keyword>
<reference evidence="7" key="1">
    <citation type="submission" date="2022-07" db="EMBL/GenBank/DDBJ databases">
        <title>Genome analysis of Parmales, a sister group of diatoms, reveals the evolutionary specialization of diatoms from phago-mixotrophs to photoautotrophs.</title>
        <authorList>
            <person name="Ban H."/>
            <person name="Sato S."/>
            <person name="Yoshikawa S."/>
            <person name="Kazumasa Y."/>
            <person name="Nakamura Y."/>
            <person name="Ichinomiya M."/>
            <person name="Saitoh K."/>
            <person name="Sato N."/>
            <person name="Blanc-Mathieu R."/>
            <person name="Endo H."/>
            <person name="Kuwata A."/>
            <person name="Ogata H."/>
        </authorList>
    </citation>
    <scope>NUCLEOTIDE SEQUENCE</scope>
</reference>
<dbReference type="EMBL" id="BRXZ01008387">
    <property type="protein sequence ID" value="GMI25572.1"/>
    <property type="molecule type" value="Genomic_DNA"/>
</dbReference>
<sequence length="164" mass="17139">MSHLNKIFYLGPPASGSLNDAAIVPTYNTTSGPVTDTLAALESHPSLVETSSFPVTIVHSLLTSCTAPSDVSKITKVYSKSQALHQCSASLSSLLPDASLIPVTSTSSGLRMALSSCNVSDGVFAAAVCNRAMVDVVEGARVLRENVNDDVDGNVTTFKCYRVS</sequence>
<keyword evidence="8" id="KW-1185">Reference proteome</keyword>
<keyword evidence="4" id="KW-0456">Lyase</keyword>
<accession>A0A9W7FXE0</accession>
<dbReference type="SUPFAM" id="SSF53850">
    <property type="entry name" value="Periplasmic binding protein-like II"/>
    <property type="match status" value="1"/>
</dbReference>
<evidence type="ECO:0000256" key="2">
    <source>
        <dbReference type="ARBA" id="ARBA00023141"/>
    </source>
</evidence>
<dbReference type="GO" id="GO:0009094">
    <property type="term" value="P:L-phenylalanine biosynthetic process"/>
    <property type="evidence" value="ECO:0007669"/>
    <property type="project" value="UniProtKB-KW"/>
</dbReference>
<feature type="domain" description="Prephenate dehydratase" evidence="6">
    <location>
        <begin position="1"/>
        <end position="162"/>
    </location>
</feature>
<dbReference type="Pfam" id="PF00800">
    <property type="entry name" value="PDT"/>
    <property type="match status" value="1"/>
</dbReference>
<comment type="caution">
    <text evidence="7">The sequence shown here is derived from an EMBL/GenBank/DDBJ whole genome shotgun (WGS) entry which is preliminary data.</text>
</comment>